<name>A0A0A8ZBS9_ARUDO</name>
<proteinExistence type="predicted"/>
<evidence type="ECO:0000313" key="1">
    <source>
        <dbReference type="EMBL" id="JAD34170.1"/>
    </source>
</evidence>
<protein>
    <submittedName>
        <fullName evidence="1">Uncharacterized protein</fullName>
    </submittedName>
</protein>
<sequence length="34" mass="3727">MCFSESPNMQIMPLNNCLQARDKQNAISSVSLGV</sequence>
<dbReference type="AlphaFoldDB" id="A0A0A8ZBS9"/>
<reference evidence="1" key="1">
    <citation type="submission" date="2014-09" db="EMBL/GenBank/DDBJ databases">
        <authorList>
            <person name="Magalhaes I.L.F."/>
            <person name="Oliveira U."/>
            <person name="Santos F.R."/>
            <person name="Vidigal T.H.D.A."/>
            <person name="Brescovit A.D."/>
            <person name="Santos A.J."/>
        </authorList>
    </citation>
    <scope>NUCLEOTIDE SEQUENCE</scope>
    <source>
        <tissue evidence="1">Shoot tissue taken approximately 20 cm above the soil surface</tissue>
    </source>
</reference>
<organism evidence="1">
    <name type="scientific">Arundo donax</name>
    <name type="common">Giant reed</name>
    <name type="synonym">Donax arundinaceus</name>
    <dbReference type="NCBI Taxonomy" id="35708"/>
    <lineage>
        <taxon>Eukaryota</taxon>
        <taxon>Viridiplantae</taxon>
        <taxon>Streptophyta</taxon>
        <taxon>Embryophyta</taxon>
        <taxon>Tracheophyta</taxon>
        <taxon>Spermatophyta</taxon>
        <taxon>Magnoliopsida</taxon>
        <taxon>Liliopsida</taxon>
        <taxon>Poales</taxon>
        <taxon>Poaceae</taxon>
        <taxon>PACMAD clade</taxon>
        <taxon>Arundinoideae</taxon>
        <taxon>Arundineae</taxon>
        <taxon>Arundo</taxon>
    </lineage>
</organism>
<dbReference type="EMBL" id="GBRH01263725">
    <property type="protein sequence ID" value="JAD34170.1"/>
    <property type="molecule type" value="Transcribed_RNA"/>
</dbReference>
<reference evidence="1" key="2">
    <citation type="journal article" date="2015" name="Data Brief">
        <title>Shoot transcriptome of the giant reed, Arundo donax.</title>
        <authorList>
            <person name="Barrero R.A."/>
            <person name="Guerrero F.D."/>
            <person name="Moolhuijzen P."/>
            <person name="Goolsby J.A."/>
            <person name="Tidwell J."/>
            <person name="Bellgard S.E."/>
            <person name="Bellgard M.I."/>
        </authorList>
    </citation>
    <scope>NUCLEOTIDE SEQUENCE</scope>
    <source>
        <tissue evidence="1">Shoot tissue taken approximately 20 cm above the soil surface</tissue>
    </source>
</reference>
<accession>A0A0A8ZBS9</accession>